<dbReference type="Proteomes" id="UP000308365">
    <property type="component" value="Unassembled WGS sequence"/>
</dbReference>
<reference evidence="2" key="1">
    <citation type="journal article" date="2019" name="IScience">
        <title>Narwhal Genome Reveals Long-Term Low Genetic Diversity despite Current Large Abundance Size.</title>
        <authorList>
            <person name="Westbury M.V."/>
            <person name="Petersen B."/>
            <person name="Garde E."/>
            <person name="Heide-Jorgensen M.P."/>
            <person name="Lorenzen E.D."/>
        </authorList>
    </citation>
    <scope>NUCLEOTIDE SEQUENCE [LARGE SCALE GENOMIC DNA]</scope>
</reference>
<evidence type="ECO:0000313" key="1">
    <source>
        <dbReference type="EMBL" id="TKC40516.1"/>
    </source>
</evidence>
<dbReference type="EMBL" id="RWIC01000738">
    <property type="protein sequence ID" value="TKC40516.1"/>
    <property type="molecule type" value="Genomic_DNA"/>
</dbReference>
<sequence>MTEVDLSGCPQVLLAVPDTEVSENTSLLLEQCFRIRSVTSKAVFCDCGSTEL</sequence>
<gene>
    <name evidence="1" type="ORF">EI555_013077</name>
</gene>
<evidence type="ECO:0000313" key="2">
    <source>
        <dbReference type="Proteomes" id="UP000308365"/>
    </source>
</evidence>
<accession>A0A4U1EWH6</accession>
<proteinExistence type="predicted"/>
<name>A0A4U1EWH6_MONMO</name>
<comment type="caution">
    <text evidence="1">The sequence shown here is derived from an EMBL/GenBank/DDBJ whole genome shotgun (WGS) entry which is preliminary data.</text>
</comment>
<organism evidence="1 2">
    <name type="scientific">Monodon monoceros</name>
    <name type="common">Narwhal</name>
    <name type="synonym">Ceratodon monodon</name>
    <dbReference type="NCBI Taxonomy" id="40151"/>
    <lineage>
        <taxon>Eukaryota</taxon>
        <taxon>Metazoa</taxon>
        <taxon>Chordata</taxon>
        <taxon>Craniata</taxon>
        <taxon>Vertebrata</taxon>
        <taxon>Euteleostomi</taxon>
        <taxon>Mammalia</taxon>
        <taxon>Eutheria</taxon>
        <taxon>Laurasiatheria</taxon>
        <taxon>Artiodactyla</taxon>
        <taxon>Whippomorpha</taxon>
        <taxon>Cetacea</taxon>
        <taxon>Odontoceti</taxon>
        <taxon>Monodontidae</taxon>
        <taxon>Monodon</taxon>
    </lineage>
</organism>
<protein>
    <submittedName>
        <fullName evidence="1">Uncharacterized protein</fullName>
    </submittedName>
</protein>
<dbReference type="AlphaFoldDB" id="A0A4U1EWH6"/>
<feature type="non-terminal residue" evidence="1">
    <location>
        <position position="52"/>
    </location>
</feature>